<accession>A0A4Z1NZ99</accession>
<keyword evidence="2" id="KW-1185">Reference proteome</keyword>
<proteinExistence type="predicted"/>
<reference evidence="1 2" key="1">
    <citation type="submission" date="2019-04" db="EMBL/GenBank/DDBJ databases">
        <title>High contiguity whole genome sequence and gene annotation resource for two Venturia nashicola isolates.</title>
        <authorList>
            <person name="Prokchorchik M."/>
            <person name="Won K."/>
            <person name="Lee Y."/>
            <person name="Choi E.D."/>
            <person name="Segonzac C."/>
            <person name="Sohn K.H."/>
        </authorList>
    </citation>
    <scope>NUCLEOTIDE SEQUENCE [LARGE SCALE GENOMIC DNA]</scope>
    <source>
        <strain evidence="1 2">PRI2</strain>
    </source>
</reference>
<dbReference type="EMBL" id="SNSC02000024">
    <property type="protein sequence ID" value="TID14082.1"/>
    <property type="molecule type" value="Genomic_DNA"/>
</dbReference>
<sequence>MAVVTEVPLSEAVASCNSTEPMNVNFYDFLGTNGCLLNCEERKQLQSALSVQPRLGNAGDFKKKKEIRKSAREGSEGHFTLHDLATSIEKGCRSCKVLHSILEYVSLIRPEDVSNDTNVLFNVTASFVLSRRLGPVDNTTTTSEEIRLFHPHIAASKLIWLIQADHFKDSAGAAT</sequence>
<dbReference type="AlphaFoldDB" id="A0A4Z1NZ99"/>
<gene>
    <name evidence="1" type="ORF">E6O75_ATG07314</name>
</gene>
<organism evidence="1 2">
    <name type="scientific">Venturia nashicola</name>
    <dbReference type="NCBI Taxonomy" id="86259"/>
    <lineage>
        <taxon>Eukaryota</taxon>
        <taxon>Fungi</taxon>
        <taxon>Dikarya</taxon>
        <taxon>Ascomycota</taxon>
        <taxon>Pezizomycotina</taxon>
        <taxon>Dothideomycetes</taxon>
        <taxon>Pleosporomycetidae</taxon>
        <taxon>Venturiales</taxon>
        <taxon>Venturiaceae</taxon>
        <taxon>Venturia</taxon>
    </lineage>
</organism>
<comment type="caution">
    <text evidence="1">The sequence shown here is derived from an EMBL/GenBank/DDBJ whole genome shotgun (WGS) entry which is preliminary data.</text>
</comment>
<evidence type="ECO:0000313" key="1">
    <source>
        <dbReference type="EMBL" id="TID14082.1"/>
    </source>
</evidence>
<dbReference type="Proteomes" id="UP000298493">
    <property type="component" value="Unassembled WGS sequence"/>
</dbReference>
<protein>
    <submittedName>
        <fullName evidence="1">Heterokaryon incompatibility protein-domain-containing protein</fullName>
    </submittedName>
</protein>
<evidence type="ECO:0000313" key="2">
    <source>
        <dbReference type="Proteomes" id="UP000298493"/>
    </source>
</evidence>
<name>A0A4Z1NZ99_9PEZI</name>